<name>A0A0F9SNC8_9ZZZZ</name>
<dbReference type="AlphaFoldDB" id="A0A0F9SNC8"/>
<evidence type="ECO:0000313" key="1">
    <source>
        <dbReference type="EMBL" id="KKN63867.1"/>
    </source>
</evidence>
<organism evidence="1">
    <name type="scientific">marine sediment metagenome</name>
    <dbReference type="NCBI Taxonomy" id="412755"/>
    <lineage>
        <taxon>unclassified sequences</taxon>
        <taxon>metagenomes</taxon>
        <taxon>ecological metagenomes</taxon>
    </lineage>
</organism>
<sequence>MGEEPNQPKRGLLQAARRRAADLLIPGLGEMVDNYDTISLRLQRMTQQRDKLSEDIGAYKAPQWANLAIGDYNPDLVDFVEYDKMMNDAQVRAGFDLIEMGVLMKPWKIRHPDKDVVSALTANLDRLLYPGFRNAMKEMLSALAYGFSVTEIVFEEYKGKWLIRKSNGLKTLDPQYIKFFSDPYGNLEKIEERIGGNRIELPLERELVWSHGRHFGNWYGDSLLRACYKNWFIKDAMLKFANIAYERFGSPLLLGTAPTSGDMQNVLDTMEHLYARSQAVLLKRNEKDVTAIDIIESKRRQMPFDSYIRYQDEMILRRMLIGQKLFEGGGGTYGPKVPFDIILMRFEDFRLELTGVVNQMLTFIGELNWELEVPPKLVFAPLTTMDMAAIRSTIMESIEKGIIEKGEPWIRDELGFPPQEEKKLLTPLPGRVFTGKHAQWLASGHKRIIVSAKSFEKYNDQQIYIVGEDGIHGIMVEGKPEGPFSSRVRERYRNLHQISASEWGTWWPDNGQFWIYQPKIIEQFTPPLAYRPPESARTYIKQVVTGTMEET</sequence>
<proteinExistence type="predicted"/>
<dbReference type="Pfam" id="PF06074">
    <property type="entry name" value="Portal_Mu"/>
    <property type="match status" value="1"/>
</dbReference>
<comment type="caution">
    <text evidence="1">The sequence shown here is derived from an EMBL/GenBank/DDBJ whole genome shotgun (WGS) entry which is preliminary data.</text>
</comment>
<accession>A0A0F9SNC8</accession>
<reference evidence="1" key="1">
    <citation type="journal article" date="2015" name="Nature">
        <title>Complex archaea that bridge the gap between prokaryotes and eukaryotes.</title>
        <authorList>
            <person name="Spang A."/>
            <person name="Saw J.H."/>
            <person name="Jorgensen S.L."/>
            <person name="Zaremba-Niedzwiedzka K."/>
            <person name="Martijn J."/>
            <person name="Lind A.E."/>
            <person name="van Eijk R."/>
            <person name="Schleper C."/>
            <person name="Guy L."/>
            <person name="Ettema T.J."/>
        </authorList>
    </citation>
    <scope>NUCLEOTIDE SEQUENCE</scope>
</reference>
<protein>
    <submittedName>
        <fullName evidence="1">Uncharacterized protein</fullName>
    </submittedName>
</protein>
<gene>
    <name evidence="1" type="ORF">LCGC14_0497450</name>
</gene>
<dbReference type="InterPro" id="IPR009279">
    <property type="entry name" value="Portal_Mu"/>
</dbReference>
<dbReference type="EMBL" id="LAZR01000576">
    <property type="protein sequence ID" value="KKN63867.1"/>
    <property type="molecule type" value="Genomic_DNA"/>
</dbReference>